<dbReference type="InterPro" id="IPR001242">
    <property type="entry name" value="Condensation_dom"/>
</dbReference>
<dbReference type="SUPFAM" id="SSF52777">
    <property type="entry name" value="CoA-dependent acyltransferases"/>
    <property type="match status" value="10"/>
</dbReference>
<protein>
    <submittedName>
        <fullName evidence="7">Peptide synthetase</fullName>
    </submittedName>
</protein>
<evidence type="ECO:0000256" key="4">
    <source>
        <dbReference type="ARBA" id="ARBA00029454"/>
    </source>
</evidence>
<dbReference type="PANTHER" id="PTHR45527">
    <property type="entry name" value="NONRIBOSOMAL PEPTIDE SYNTHETASE"/>
    <property type="match status" value="1"/>
</dbReference>
<feature type="compositionally biased region" description="Polar residues" evidence="5">
    <location>
        <begin position="4553"/>
        <end position="4562"/>
    </location>
</feature>
<feature type="domain" description="Carrier" evidence="6">
    <location>
        <begin position="4469"/>
        <end position="4546"/>
    </location>
</feature>
<dbReference type="NCBIfam" id="NF003417">
    <property type="entry name" value="PRK04813.1"/>
    <property type="match status" value="4"/>
</dbReference>
<reference evidence="7" key="2">
    <citation type="submission" date="2020-11" db="EMBL/GenBank/DDBJ databases">
        <title>Whole genome sequencing of Colletotrichum sp.</title>
        <authorList>
            <person name="Li H."/>
        </authorList>
    </citation>
    <scope>NUCLEOTIDE SEQUENCE</scope>
    <source>
        <strain evidence="7">CkLH20</strain>
    </source>
</reference>
<dbReference type="SMART" id="SM00823">
    <property type="entry name" value="PKS_PP"/>
    <property type="match status" value="4"/>
</dbReference>
<dbReference type="PROSITE" id="PS00455">
    <property type="entry name" value="AMP_BINDING"/>
    <property type="match status" value="4"/>
</dbReference>
<dbReference type="GO" id="GO:0031177">
    <property type="term" value="F:phosphopantetheine binding"/>
    <property type="evidence" value="ECO:0007669"/>
    <property type="project" value="InterPro"/>
</dbReference>
<evidence type="ECO:0000313" key="8">
    <source>
        <dbReference type="Proteomes" id="UP000781932"/>
    </source>
</evidence>
<evidence type="ECO:0000256" key="5">
    <source>
        <dbReference type="SAM" id="MobiDB-lite"/>
    </source>
</evidence>
<dbReference type="InterPro" id="IPR020806">
    <property type="entry name" value="PKS_PP-bd"/>
</dbReference>
<dbReference type="InterPro" id="IPR010071">
    <property type="entry name" value="AA_adenyl_dom"/>
</dbReference>
<dbReference type="FunFam" id="3.30.300.30:FF:000015">
    <property type="entry name" value="Nonribosomal peptide synthase SidD"/>
    <property type="match status" value="4"/>
</dbReference>
<feature type="domain" description="Carrier" evidence="6">
    <location>
        <begin position="771"/>
        <end position="847"/>
    </location>
</feature>
<dbReference type="Gene3D" id="3.30.559.10">
    <property type="entry name" value="Chloramphenicol acetyltransferase-like domain"/>
    <property type="match status" value="5"/>
</dbReference>
<feature type="compositionally biased region" description="Basic and acidic residues" evidence="5">
    <location>
        <begin position="4543"/>
        <end position="4552"/>
    </location>
</feature>
<dbReference type="InterPro" id="IPR036736">
    <property type="entry name" value="ACP-like_sf"/>
</dbReference>
<dbReference type="PROSITE" id="PS00012">
    <property type="entry name" value="PHOSPHOPANTETHEINE"/>
    <property type="match status" value="3"/>
</dbReference>
<dbReference type="CDD" id="cd19542">
    <property type="entry name" value="CT_NRPS-like"/>
    <property type="match status" value="1"/>
</dbReference>
<comment type="similarity">
    <text evidence="4">Belongs to the NRP synthetase family.</text>
</comment>
<dbReference type="PANTHER" id="PTHR45527:SF16">
    <property type="entry name" value="NONRIBOSOMAL PEPTIDE SYNTHASE ATNA-RELATED"/>
    <property type="match status" value="1"/>
</dbReference>
<dbReference type="CDD" id="cd19534">
    <property type="entry name" value="E_NRPS"/>
    <property type="match status" value="1"/>
</dbReference>
<dbReference type="InterPro" id="IPR000873">
    <property type="entry name" value="AMP-dep_synth/lig_dom"/>
</dbReference>
<dbReference type="InterPro" id="IPR006162">
    <property type="entry name" value="Ppantetheine_attach_site"/>
</dbReference>
<dbReference type="InterPro" id="IPR023213">
    <property type="entry name" value="CAT-like_dom_sf"/>
</dbReference>
<dbReference type="Gene3D" id="3.40.50.12780">
    <property type="entry name" value="N-terminal domain of ligase-like"/>
    <property type="match status" value="4"/>
</dbReference>
<dbReference type="FunFam" id="3.40.50.12780:FF:000012">
    <property type="entry name" value="Non-ribosomal peptide synthetase"/>
    <property type="match status" value="1"/>
</dbReference>
<evidence type="ECO:0000259" key="6">
    <source>
        <dbReference type="PROSITE" id="PS50075"/>
    </source>
</evidence>
<dbReference type="Pfam" id="PF00550">
    <property type="entry name" value="PP-binding"/>
    <property type="match status" value="4"/>
</dbReference>
<evidence type="ECO:0000256" key="2">
    <source>
        <dbReference type="ARBA" id="ARBA00022553"/>
    </source>
</evidence>
<dbReference type="GO" id="GO:0043041">
    <property type="term" value="P:amino acid activation for nonribosomal peptide biosynthetic process"/>
    <property type="evidence" value="ECO:0007669"/>
    <property type="project" value="TreeGrafter"/>
</dbReference>
<dbReference type="FunFam" id="3.30.559.30:FF:000002">
    <property type="entry name" value="Nonribosomal peptide synthase Pes1"/>
    <property type="match status" value="1"/>
</dbReference>
<dbReference type="EMBL" id="JAATWM020000030">
    <property type="protein sequence ID" value="KAF9873683.1"/>
    <property type="molecule type" value="Genomic_DNA"/>
</dbReference>
<dbReference type="Gene3D" id="3.30.300.30">
    <property type="match status" value="4"/>
</dbReference>
<dbReference type="GO" id="GO:0005737">
    <property type="term" value="C:cytoplasm"/>
    <property type="evidence" value="ECO:0007669"/>
    <property type="project" value="TreeGrafter"/>
</dbReference>
<accession>A0A9P6HY48</accession>
<name>A0A9P6HY48_9PEZI</name>
<feature type="domain" description="Carrier" evidence="6">
    <location>
        <begin position="3387"/>
        <end position="3463"/>
    </location>
</feature>
<keyword evidence="8" id="KW-1185">Reference proteome</keyword>
<dbReference type="RefSeq" id="XP_038743144.1">
    <property type="nucleotide sequence ID" value="XM_038891508.1"/>
</dbReference>
<dbReference type="InterPro" id="IPR042099">
    <property type="entry name" value="ANL_N_sf"/>
</dbReference>
<gene>
    <name evidence="7" type="ORF">CkaCkLH20_08793</name>
</gene>
<feature type="domain" description="Carrier" evidence="6">
    <location>
        <begin position="2308"/>
        <end position="2382"/>
    </location>
</feature>
<evidence type="ECO:0000256" key="3">
    <source>
        <dbReference type="ARBA" id="ARBA00022598"/>
    </source>
</evidence>
<sequence length="4977" mass="546808">MKSAEGPMMCNLPAFAGGQPESLEISHEDVNIDFGEAEKCGIPAATLLKFAWALTLHLYTGHSNPSFYVGSADGHGKSTTNTYVIRPQDTLSGFISRHGVSTIQNGVNGNKAAGDHESQQLNTVCNTIVRLGSLASQATVHFVINGEKSQNNTLPTEAQVSLDAQINNDLATKCSLLFRKSFISEDEARNLAATVAHLVHELVNNPGKRVADLQPSTRDRDQIRLWNSGQLLQTECLIHEAFTLVAAERPNDEAIDAWDGCMSFKDLEHASNVLGYQLIRQGVTPGSLVLLSFEKSLWAVVSWLAVLKAGAACVFLDRRHPVGRVRQIVEATGATHALTSSSLTIQLDDLGLNVIQVPIQPLTSNGVQNGNEHKWPTVHHEDAAFVIFTSGSTGTPKGVVLTHTGVHTTSQDIAKSLGVTADSRVLQFSSYTFDMSIADMVTSLLSGACICIPSEADRLDSLQAYLQETSITWAMLTPTVARLLDARVTANLKTLVLVGEVVKESDIRPWIDAGVQVHNGYGPAEATFLATSTGKVGTRLGRASCIGRGMNTRTWIIDPVNDQLAPIGAVGELVVESPVLAIGYLNDPRKTAESFVSNPNWAQLETHDTARRRFYKTGDLARYFADGSLECIGRADTQVKLGGQRVELTDIEHHLRKNNATANSAVFLPQRGPFSGRLTAVMASSSQAATLKNGHTPIFRPCGGDIIADAKSALLQAIATYMVPSVWLEVGSLPFTATGKLDRRLLLEKLEAMSSQDAMDYVSEETDADATESDEVASLLWRLCSNTLNVPVKRINHNRSFLAHGGDSITAMQIVSSLRREHKTLRVKDLLSSSTLREAASRIGDLHAYQPLPSISIGKRFPISPIQQFFFNIAQSRQTRNHFHQSVFLRLRERQDVIAVESAISDLVERHPMLRARFEQSSSGEWTQFITDAVNSSYVFEYHERTTAKTRKTTMLKSRLALSAEDGPLVRVSMFDEGGVQYLFLVVHHLVVDLVSWRIILEELESLLVEVHPKFPSSFPFLAWVDQQRNVVRTIKPARVLPQTVPASDFGFWGIEKQHNVYADVQEERFSISSALTNDVLVTCHQALRTEPIDILISALLLSFRGSFPQRSLPAIFTEAHGREAWDEQIDLSRTIGWFTTMYPIYASDYKDIVDLVMRVKDARKRTPNRGFDYFSTAFLTMEGREAFRDHLPAEVLFNYEGRYQSLEKDNSLLRQESWTAGEALEDNSPELQRFSLFEIAASVLDGCLHFTFAWNYKSNHQSMIKSWSKDISRAIERITTTLQSSSRSLTLSDLSHSDLNYSGLDSLATKIRKIPGVRGLEDVEDAYPCSPLQESLALSQSRLEGVYEVDIQWEVTTASGASVDPSRLEDAWHDVVSRHAAFRTIFLETSASSGMLDQVVLKRELGYCEQLLARNASDAMERLAHYPPKPKGLGSGQPLHRLLICSTEDERTFVRFEVNHIVFDGMSLLPMLRDLSLAYDGKLVTKWGSPYASFIRYIRDQGLREKSISYWKQYLTGAEACVFPSLLDVTNGESEQKVAPVSLNISHTDLHTKLSELEVTLPVLIQLTWSLVLRLYTNGNQTVTGYLASGRDAPVAGIEGAIGPFISMLLCYIDFSQPRTLLDLLREVKQDSINGAAHQASSLAEIQNAIGITGGTLFNAGISFMPLLDKRAQQGSSLLFEEKSINDPTEFELALIVESGEDATQVSVHYRTSFVSEGHATNIAAAVNHILMEILNDPSRTPDEIPALSSHDLRQLWSWNETCIEAVEECVHHFVERTMHAHPDKEAIFSWDGSLSYKELDDLSRNMAHHLKNLGIGPEKIVPLCFEKSKWAVVSMLAVLRAGACFVMLDPTHPNPRVLAIADEVEAEVLLCSPLTASKFEEIEEKTIVVEPGFACGLPFTNPNEPVCSTVTPDNAMYVVFTSGTTGAPKGSITSHRAYCTGFREHAWAIEVGPESRTLQFSAYSFDASVGDILTTLLVGGCICIPSEEDRSMEIANFISKSRATWAGWTPSFASLVDPDTVPTLTVLLMAGEPLPASQVDAWVDRLKLLNIYGPSECSVACVVNKDVTRETNASNIGRGYRCVTWVVDENDHERLRPIGSAGELLIEGPILARGYLKRPEKTSEVFIDAPSWLRNGPHPRTNRLYKTGDLVRYNSDGTINFIGRKDTQLKINGQRVEIGEIEHSLRSSIPPTAGPVVVDLLKRTGAGEQDLLAAFVHVGAEDTSPEDPDDIIATEAQALEKFHGLVKQIYETTSSLPRYMSPHVFIPLKVLPITTAGKLDRRALQRVTSRLTRDELVSFTSGAKETGRTSQERQLTEMWKKVLHVSSIGIHDNFFRLGGDSMAAMALRSEAQRNGMGISVSDIFSNPVLVDMAKVMASVNDTADLAPVASFSLLEDYDSVSQLISEVAHDCSISPDAIEDILPCVPMQEALMALSSRQPSAQTYVLHAPYKLPADIDELRFREAWEKATETHAVLRGRIVLKPQGALLAIVKDKIHVDTYSRSLEEYLSKQKQQAFGYGTPLLRLGLVKQGSDRYFVFNAHHAVYDGWSTKLIWDTVLQHYRGETIASAPQFQALVQMLKATPREPSVDYWKQAMIDRQGVAFPSVPVSHKPVARCSTRFEFSIPAASNSDRDVTTATLINAAWAIVNAQYSADSTATYGCTLFGRDFPLSGIEQLVGPTIVTVPRQFAVRGDQSLAEFLDYVQKVTIDSIPHQYLGLSEIQSVSLAAQEAYDFTSLMVVHPDAALKLPFEEVDIKPVPLDNTESHTYPLAVEFLPVGEQLTIDVRFDPDCIGLEMVNIVMGHFNHVLQSICHANATADVASVMGIRQKDLSLIHSWNSSSIKPVEACVHNLIERKATEQPDSPAVVSHDASLSYSTLDQWANQLASQIVSTQLVKPGDFVGLCLDKSARAIPAMIAVLKAGGAFLPLNPDHPPARLQALLEEANTELVLASPSRASSLTSALGCKVLSVNDFNASQLFQAPSGIAVTPEHPAYLLFTSGSTGKPKGVVIDHQAWASAIAAQSAYFDFGPQIRMLQFSSYTFDAMIFEIFITLTSGGCVCAPSESERMNDLSGYITRERVNALISTPSVTRLIVPAKVPTLKLVMVGGEPLAPSDIEAWLSQPGVSFVNAYGPTEACVMATARKVAMTDSSSNIGVPVGTATWVINPFTQALAPIGAVGELCIEGPTLSRGYLGDPEKTNISFEKDPICLPKGAGRRIYHTGDLVRHNADGSLTFVGRRDGQVKLRGQRIEVGEIEENIRKFMASNDSFKHIGVELSDASDGRTQPFLAALLVMDIGYDHKVNGIGCASMLDPSNQALFDTASHLQKQLRNALPEYMVPSAYVAVEQLPTTASSKRDRVFVRACLSELSAKGQLFPVSAKSGEKIELFGNERLLQGWWAKVLSIDPESISASDHFFALGGNSITAIRLAGLARSSKYRLMFEDIFSFPVLSEMASRTAADTRRVVEMPQAFELLPADQYESVINNVLPLYGIRKDEVEDIYPCTPLQEGLMAVTARNPGAYISADTMDITETELPKLREAWAAAFEKFELLRTRIILSHEYGSLQVVLQQQPVWHETDNVESFLDLVQNLHGYGKPMIHLAVVPTSRAGIVRVVFSSHHSVYDGWSLGLVRQFLEDHVLRDPAGSDAFKTVPFKSFIRHLVDQDPEEARSYWSQRMAGLQAPPFPRPPHNSKHQPLATAFLEQGITLPEARGHGSVATIATIIRAAWSLTISHYTASPDTIFGAIVTGRESADVPDIELIAGPTIATVPTRTKIDYDLPIGDFLRSVQRDAVTESRFCQLGLSGIARINKECHQSCEFGSILVVQPPVNSGVGKVPQLRQGSVASSKFFPQALVLDCQTSEDNDAVTVTLSYDPIIMGDSHARFVLSTFSTLLCNLVAAPPTDLLRDMASLSDSHVSELASITGQKDLNVIDFCTHELFGQQVNARPGNPAIDSWDGPMSYLELDCASSILAHQLQKLGVGPEKAAPFMFDNSKWAIVSMLAIWKAGGYFVPLDPKSPNQRLQHLIQATDAGTILTSSQYRDRCLNLKCDVVLVNEDTFSVGSSTSLAVLQPTAKTRDTAYVLFTSGTTGIPKGVVIEHRTLASSITALGKYMGMDVNSRVLRFCAFTFDAMLLDTFATLINGGCVCVPSEDQKMNDLVGFVQEFQVNTTWFTTSLSRIIDPASVPTLKTVAMGGEAVLQSDIDRWAPKVRLVSGYGPTETCIITLMGELTPSTPPNNVGWPVVCRAWVVNPLKSSELAPIGGVGELFIEGPCVARGYLRNDEATKAAFLENPAWLPEGASSRRVYRTGDFVYYNPDGTLSFFARKDSQVKIRGQRVELSEIEEAIRQHVPSWMTTAVDVFKPGGQDQQILAAVFGVGAQFPELHQINDTNPSAQLIAFMKKLSKSLRTHLAETLPGHMIPDAYLPLPQLPVQTSGKLDRRVLQTLVNSMTFKLIATYANEDNARRTPQTNEECTLAHLWSKSLNIIDETSISTSDNFFSLGGDSILAMRLVALVRSEGYSLAVAQIFSNPTLSGMASKLQKLDDGRQQRETTVQSSPATSPVDDALRAKIATNHNFTLSRVEDVFACTPIQEAFMDDTVQEPGAQVVQFIFALDDTIKLSQLRGAIDRCAHEFPILRTRIVRDSNQLFQVVLSDKMPWKEFLSASLESVLKDDKLISTGIGTALARVSIVHNIEKRRLHLIWTLHHSLYDAWSLRLLLDAVNKAYQDRTWQPVSELPFKSLAESIRGRDANTDRTFWASYLAGAGNSPLFGYLFVRDPIKDMRADFQVPLPQKTERTTLTAKIASAWIRLVGRLTESSDVTIGWLVTGRAAAIPGIQNCVGPAISKVPLRVRLGSGDNTADVSEKVQSELTRLMPFELSGLKTVRNASQDASDACRFPLDLTVHPHGTLSFAGEGIGMRFVGGEVAAAPPGGLAVECTIKDSGIEVAIFWDKRAARKEKIEDFLENFKTVLLGD</sequence>
<dbReference type="InterPro" id="IPR045851">
    <property type="entry name" value="AMP-bd_C_sf"/>
</dbReference>
<dbReference type="CDD" id="cd05918">
    <property type="entry name" value="A_NRPS_SidN3_like"/>
    <property type="match status" value="4"/>
</dbReference>
<dbReference type="NCBIfam" id="TIGR01733">
    <property type="entry name" value="AA-adenyl-dom"/>
    <property type="match status" value="4"/>
</dbReference>
<dbReference type="InterPro" id="IPR020845">
    <property type="entry name" value="AMP-binding_CS"/>
</dbReference>
<dbReference type="CDD" id="cd19545">
    <property type="entry name" value="FUM14_C_NRPS-like"/>
    <property type="match status" value="3"/>
</dbReference>
<keyword evidence="3" id="KW-0436">Ligase</keyword>
<proteinExistence type="inferred from homology"/>
<dbReference type="Gene3D" id="1.10.1200.10">
    <property type="entry name" value="ACP-like"/>
    <property type="match status" value="4"/>
</dbReference>
<reference evidence="7" key="1">
    <citation type="submission" date="2020-03" db="EMBL/GenBank/DDBJ databases">
        <authorList>
            <person name="He L."/>
        </authorList>
    </citation>
    <scope>NUCLEOTIDE SEQUENCE</scope>
    <source>
        <strain evidence="7">CkLH20</strain>
    </source>
</reference>
<dbReference type="SUPFAM" id="SSF47336">
    <property type="entry name" value="ACP-like"/>
    <property type="match status" value="4"/>
</dbReference>
<dbReference type="Pfam" id="PF00501">
    <property type="entry name" value="AMP-binding"/>
    <property type="match status" value="4"/>
</dbReference>
<dbReference type="OrthoDB" id="416786at2759"/>
<evidence type="ECO:0000313" key="7">
    <source>
        <dbReference type="EMBL" id="KAF9873683.1"/>
    </source>
</evidence>
<dbReference type="InterPro" id="IPR009081">
    <property type="entry name" value="PP-bd_ACP"/>
</dbReference>
<dbReference type="Gene3D" id="3.30.559.30">
    <property type="entry name" value="Nonribosomal peptide synthetase, condensation domain"/>
    <property type="match status" value="6"/>
</dbReference>
<evidence type="ECO:0000256" key="1">
    <source>
        <dbReference type="ARBA" id="ARBA00022450"/>
    </source>
</evidence>
<dbReference type="FunFam" id="3.40.50.12780:FF:000014">
    <property type="entry name" value="Nonribosomal peptide synthetase 1"/>
    <property type="match status" value="2"/>
</dbReference>
<keyword evidence="2" id="KW-0597">Phosphoprotein</keyword>
<feature type="region of interest" description="Disordered" evidence="5">
    <location>
        <begin position="4542"/>
        <end position="4563"/>
    </location>
</feature>
<dbReference type="SUPFAM" id="SSF56801">
    <property type="entry name" value="Acetyl-CoA synthetase-like"/>
    <property type="match status" value="4"/>
</dbReference>
<dbReference type="GO" id="GO:0044550">
    <property type="term" value="P:secondary metabolite biosynthetic process"/>
    <property type="evidence" value="ECO:0007669"/>
    <property type="project" value="TreeGrafter"/>
</dbReference>
<dbReference type="GO" id="GO:0016874">
    <property type="term" value="F:ligase activity"/>
    <property type="evidence" value="ECO:0007669"/>
    <property type="project" value="UniProtKB-KW"/>
</dbReference>
<dbReference type="GeneID" id="62164582"/>
<dbReference type="FunFam" id="1.10.1200.10:FF:000005">
    <property type="entry name" value="Nonribosomal peptide synthetase 1"/>
    <property type="match status" value="2"/>
</dbReference>
<dbReference type="Pfam" id="PF00668">
    <property type="entry name" value="Condensation"/>
    <property type="match status" value="5"/>
</dbReference>
<keyword evidence="1" id="KW-0596">Phosphopantetheine</keyword>
<organism evidence="7 8">
    <name type="scientific">Colletotrichum karsti</name>
    <dbReference type="NCBI Taxonomy" id="1095194"/>
    <lineage>
        <taxon>Eukaryota</taxon>
        <taxon>Fungi</taxon>
        <taxon>Dikarya</taxon>
        <taxon>Ascomycota</taxon>
        <taxon>Pezizomycotina</taxon>
        <taxon>Sordariomycetes</taxon>
        <taxon>Hypocreomycetidae</taxon>
        <taxon>Glomerellales</taxon>
        <taxon>Glomerellaceae</taxon>
        <taxon>Colletotrichum</taxon>
        <taxon>Colletotrichum boninense species complex</taxon>
    </lineage>
</organism>
<comment type="caution">
    <text evidence="7">The sequence shown here is derived from an EMBL/GenBank/DDBJ whole genome shotgun (WGS) entry which is preliminary data.</text>
</comment>
<dbReference type="Proteomes" id="UP000781932">
    <property type="component" value="Unassembled WGS sequence"/>
</dbReference>
<dbReference type="PROSITE" id="PS50075">
    <property type="entry name" value="CARRIER"/>
    <property type="match status" value="4"/>
</dbReference>